<protein>
    <submittedName>
        <fullName evidence="1">Uncharacterized protein</fullName>
    </submittedName>
</protein>
<sequence>MAKRRPGDAPIAAVIAGIGSVRVAYNHSLFKQEQTDAGIAASIVHQ</sequence>
<accession>A0A160DU20</accession>
<dbReference type="EMBL" id="CP015249">
    <property type="protein sequence ID" value="ANB17917.1"/>
    <property type="molecule type" value="Genomic_DNA"/>
</dbReference>
<gene>
    <name evidence="1" type="ORF">I596_1894</name>
</gene>
<evidence type="ECO:0000313" key="2">
    <source>
        <dbReference type="Proteomes" id="UP000076830"/>
    </source>
</evidence>
<dbReference type="STRING" id="1300342.I596_1894"/>
<dbReference type="AlphaFoldDB" id="A0A160DU20"/>
<name>A0A160DU20_9GAMM</name>
<organism evidence="1 2">
    <name type="scientific">Dokdonella koreensis DS-123</name>
    <dbReference type="NCBI Taxonomy" id="1300342"/>
    <lineage>
        <taxon>Bacteria</taxon>
        <taxon>Pseudomonadati</taxon>
        <taxon>Pseudomonadota</taxon>
        <taxon>Gammaproteobacteria</taxon>
        <taxon>Lysobacterales</taxon>
        <taxon>Rhodanobacteraceae</taxon>
        <taxon>Dokdonella</taxon>
    </lineage>
</organism>
<dbReference type="Proteomes" id="UP000076830">
    <property type="component" value="Chromosome"/>
</dbReference>
<proteinExistence type="predicted"/>
<dbReference type="KEGG" id="dko:I596_1894"/>
<evidence type="ECO:0000313" key="1">
    <source>
        <dbReference type="EMBL" id="ANB17917.1"/>
    </source>
</evidence>
<reference evidence="1 2" key="1">
    <citation type="submission" date="2016-04" db="EMBL/GenBank/DDBJ databases">
        <title>Complete genome sequence of Dokdonella koreensis DS-123T.</title>
        <authorList>
            <person name="Kim J.F."/>
            <person name="Lee H."/>
            <person name="Kwak M.-J."/>
        </authorList>
    </citation>
    <scope>NUCLEOTIDE SEQUENCE [LARGE SCALE GENOMIC DNA]</scope>
    <source>
        <strain evidence="1 2">DS-123</strain>
    </source>
</reference>
<keyword evidence="2" id="KW-1185">Reference proteome</keyword>